<gene>
    <name evidence="2" type="ORF">MEUPH1_LOCUS13723</name>
</gene>
<feature type="domain" description="Reverse transcriptase" evidence="1">
    <location>
        <begin position="1"/>
        <end position="205"/>
    </location>
</feature>
<protein>
    <recommendedName>
        <fullName evidence="1">Reverse transcriptase domain-containing protein</fullName>
    </recommendedName>
</protein>
<dbReference type="AlphaFoldDB" id="A0AAV0WQT6"/>
<name>A0AAV0WQT6_9HEMI</name>
<dbReference type="InterPro" id="IPR000477">
    <property type="entry name" value="RT_dom"/>
</dbReference>
<organism evidence="2 3">
    <name type="scientific">Macrosiphum euphorbiae</name>
    <name type="common">potato aphid</name>
    <dbReference type="NCBI Taxonomy" id="13131"/>
    <lineage>
        <taxon>Eukaryota</taxon>
        <taxon>Metazoa</taxon>
        <taxon>Ecdysozoa</taxon>
        <taxon>Arthropoda</taxon>
        <taxon>Hexapoda</taxon>
        <taxon>Insecta</taxon>
        <taxon>Pterygota</taxon>
        <taxon>Neoptera</taxon>
        <taxon>Paraneoptera</taxon>
        <taxon>Hemiptera</taxon>
        <taxon>Sternorrhyncha</taxon>
        <taxon>Aphidomorpha</taxon>
        <taxon>Aphidoidea</taxon>
        <taxon>Aphididae</taxon>
        <taxon>Macrosiphini</taxon>
        <taxon>Macrosiphum</taxon>
    </lineage>
</organism>
<dbReference type="CDD" id="cd01650">
    <property type="entry name" value="RT_nLTR_like"/>
    <property type="match status" value="1"/>
</dbReference>
<dbReference type="PANTHER" id="PTHR33332">
    <property type="entry name" value="REVERSE TRANSCRIPTASE DOMAIN-CONTAINING PROTEIN"/>
    <property type="match status" value="1"/>
</dbReference>
<dbReference type="Pfam" id="PF00078">
    <property type="entry name" value="RVT_1"/>
    <property type="match status" value="1"/>
</dbReference>
<evidence type="ECO:0000313" key="2">
    <source>
        <dbReference type="EMBL" id="CAI6358178.1"/>
    </source>
</evidence>
<evidence type="ECO:0000259" key="1">
    <source>
        <dbReference type="PROSITE" id="PS50878"/>
    </source>
</evidence>
<sequence>MSKRQFGFTQNLSTVDAIQHALDWSKSRHEKYVHAVFLDISGAFDCLWWPQLVKDMQFAGCTSELIELTKSYLEGRQTEMKIGDQVFNRHLSKGCPQGSEYGPDLWKYAVNPLLSEELPRGTELIAYADDLAILISGMNRTELTERTNALLARASTWASQRKLTFSAAKSQIFWFKGSLSKPLVLRLGEARIKPTESAKYLGVTFDRGGKFSHHLAEKAKSTQALFGRLHGVAKTKWGLKQGAPLRIYKSVFLPQMSYAASVWVSGCMSLAKHRSRANSAQRLPLRAITGAYKTTSTV</sequence>
<dbReference type="Proteomes" id="UP001160148">
    <property type="component" value="Unassembled WGS sequence"/>
</dbReference>
<keyword evidence="3" id="KW-1185">Reference proteome</keyword>
<evidence type="ECO:0000313" key="3">
    <source>
        <dbReference type="Proteomes" id="UP001160148"/>
    </source>
</evidence>
<dbReference type="PROSITE" id="PS50878">
    <property type="entry name" value="RT_POL"/>
    <property type="match status" value="1"/>
</dbReference>
<proteinExistence type="predicted"/>
<reference evidence="2 3" key="1">
    <citation type="submission" date="2023-01" db="EMBL/GenBank/DDBJ databases">
        <authorList>
            <person name="Whitehead M."/>
        </authorList>
    </citation>
    <scope>NUCLEOTIDE SEQUENCE [LARGE SCALE GENOMIC DNA]</scope>
</reference>
<accession>A0AAV0WQT6</accession>
<dbReference type="EMBL" id="CARXXK010000002">
    <property type="protein sequence ID" value="CAI6358178.1"/>
    <property type="molecule type" value="Genomic_DNA"/>
</dbReference>
<comment type="caution">
    <text evidence="2">The sequence shown here is derived from an EMBL/GenBank/DDBJ whole genome shotgun (WGS) entry which is preliminary data.</text>
</comment>